<dbReference type="Gene3D" id="3.30.1150.10">
    <property type="match status" value="1"/>
</dbReference>
<feature type="domain" description="TonB C-terminal" evidence="1">
    <location>
        <begin position="50"/>
        <end position="115"/>
    </location>
</feature>
<comment type="caution">
    <text evidence="2">The sequence shown here is derived from an EMBL/GenBank/DDBJ whole genome shotgun (WGS) entry which is preliminary data.</text>
</comment>
<dbReference type="RefSeq" id="WP_225552313.1">
    <property type="nucleotide sequence ID" value="NZ_JADEYP010000010.1"/>
</dbReference>
<protein>
    <submittedName>
        <fullName evidence="2">Energy transducer TonB</fullName>
    </submittedName>
</protein>
<reference evidence="2" key="1">
    <citation type="submission" date="2020-10" db="EMBL/GenBank/DDBJ databases">
        <authorList>
            <person name="Lu T."/>
            <person name="Wang Q."/>
            <person name="Han X."/>
        </authorList>
    </citation>
    <scope>NUCLEOTIDE SEQUENCE</scope>
    <source>
        <strain evidence="2">WQ 366</strain>
    </source>
</reference>
<name>A0ABS7Z5R3_9SPHI</name>
<keyword evidence="3" id="KW-1185">Reference proteome</keyword>
<accession>A0ABS7Z5R3</accession>
<evidence type="ECO:0000313" key="2">
    <source>
        <dbReference type="EMBL" id="MCA5004922.1"/>
    </source>
</evidence>
<dbReference type="InterPro" id="IPR037682">
    <property type="entry name" value="TonB_C"/>
</dbReference>
<dbReference type="Pfam" id="PF03544">
    <property type="entry name" value="TonB_C"/>
    <property type="match status" value="1"/>
</dbReference>
<evidence type="ECO:0000259" key="1">
    <source>
        <dbReference type="Pfam" id="PF03544"/>
    </source>
</evidence>
<dbReference type="SUPFAM" id="SSF74653">
    <property type="entry name" value="TolA/TonB C-terminal domain"/>
    <property type="match status" value="1"/>
</dbReference>
<proteinExistence type="predicted"/>
<sequence length="244" mass="28256">MAQKSISEEKMMSNMHRAVMPSLQSEENDNLANFIKNNIRYPLKPLLYGKNKGKVIVSYTISADGDIKNAKVIYSSDKSYSKEVFRLLNSTGKWTPGTWDSKNVNVKCNLTVEFNSPLHEDSNLRQAKVFYNGDLLPQNKIWYMADYIYLDQLCIINAKYSKALLGSNEKYSTIIINTEEKHSTEILRKLQNIDTNFYSLHIDDNQVDLNTWNKYLSAKKAVKFNIIAENNIQQSKFRAFLYTY</sequence>
<evidence type="ECO:0000313" key="3">
    <source>
        <dbReference type="Proteomes" id="UP001165302"/>
    </source>
</evidence>
<gene>
    <name evidence="2" type="ORF">IPZ78_07110</name>
</gene>
<dbReference type="EMBL" id="JADEYP010000010">
    <property type="protein sequence ID" value="MCA5004922.1"/>
    <property type="molecule type" value="Genomic_DNA"/>
</dbReference>
<organism evidence="2 3">
    <name type="scientific">Sphingobacterium bovistauri</name>
    <dbReference type="NCBI Taxonomy" id="2781959"/>
    <lineage>
        <taxon>Bacteria</taxon>
        <taxon>Pseudomonadati</taxon>
        <taxon>Bacteroidota</taxon>
        <taxon>Sphingobacteriia</taxon>
        <taxon>Sphingobacteriales</taxon>
        <taxon>Sphingobacteriaceae</taxon>
        <taxon>Sphingobacterium</taxon>
    </lineage>
</organism>
<dbReference type="Proteomes" id="UP001165302">
    <property type="component" value="Unassembled WGS sequence"/>
</dbReference>